<evidence type="ECO:0000259" key="3">
    <source>
        <dbReference type="PROSITE" id="PS51112"/>
    </source>
</evidence>
<dbReference type="InterPro" id="IPR027623">
    <property type="entry name" value="AmmeMemoSam_A"/>
</dbReference>
<dbReference type="NCBIfam" id="TIGR00296">
    <property type="entry name" value="TIGR00296 family protein"/>
    <property type="match status" value="1"/>
</dbReference>
<protein>
    <recommendedName>
        <fullName evidence="2">MEMO1 family protein H8R02_23130</fullName>
    </recommendedName>
</protein>
<dbReference type="InterPro" id="IPR027485">
    <property type="entry name" value="AMMECR1_N"/>
</dbReference>
<accession>A0A923S4Y8</accession>
<organism evidence="4 5">
    <name type="scientific">Ramlibacter albus</name>
    <dbReference type="NCBI Taxonomy" id="2079448"/>
    <lineage>
        <taxon>Bacteria</taxon>
        <taxon>Pseudomonadati</taxon>
        <taxon>Pseudomonadota</taxon>
        <taxon>Betaproteobacteria</taxon>
        <taxon>Burkholderiales</taxon>
        <taxon>Comamonadaceae</taxon>
        <taxon>Ramlibacter</taxon>
    </lineage>
</organism>
<dbReference type="InterPro" id="IPR002733">
    <property type="entry name" value="AMMECR1_domain"/>
</dbReference>
<evidence type="ECO:0000313" key="5">
    <source>
        <dbReference type="Proteomes" id="UP000596827"/>
    </source>
</evidence>
<comment type="caution">
    <text evidence="4">The sequence shown here is derived from an EMBL/GenBank/DDBJ whole genome shotgun (WGS) entry which is preliminary data.</text>
</comment>
<sequence>MEASTQVRPQAVAGMFYPGERGALVRTVQAMLDEAPAAAAANGWPKALIVPHAGYVYSGSTAAAAFAQLAPGRGTIRRVVLLGPVHRVPVRGLALPGATAFETPLGNVPLDVEGMRAVSQLPQVVMSPRAHAHEHSLEVQLPFLQQVLGDFALLPFAVGDATREEVAQVLEQVWGGPETVIVISSDLSHYHPYDMAKAIDTDTVSRMLRGETTINHEQACGATPVNGLLLAAPRHGLQSRLVAQCNSGDTAGDRGRVVGYASLAFDEKPSSVGADLPEDAGKTLLLLARAAIRTALGKPHVVIARGPWLREPGATFVTLKQQGNLRGCIGALQAHRPLIDDVKHNAVAAALHDTRFSPVTAEELDSISVEVSLLSPPEPVHVRSEEDALQQLRPGIDGVILHRGARRATFLPQVWEQLAHPRQFLAHLKQKAGLPATYWDDGMRIERYTVRKWSEDE</sequence>
<dbReference type="SUPFAM" id="SSF143447">
    <property type="entry name" value="AMMECR1-like"/>
    <property type="match status" value="1"/>
</dbReference>
<evidence type="ECO:0000256" key="1">
    <source>
        <dbReference type="ARBA" id="ARBA00006315"/>
    </source>
</evidence>
<keyword evidence="5" id="KW-1185">Reference proteome</keyword>
<dbReference type="InterPro" id="IPR002737">
    <property type="entry name" value="MEMO1_fam"/>
</dbReference>
<dbReference type="Gene3D" id="3.40.830.10">
    <property type="entry name" value="LigB-like"/>
    <property type="match status" value="1"/>
</dbReference>
<dbReference type="HAMAP" id="MF_00055">
    <property type="entry name" value="MEMO1"/>
    <property type="match status" value="1"/>
</dbReference>
<dbReference type="PROSITE" id="PS51112">
    <property type="entry name" value="AMMECR1"/>
    <property type="match status" value="1"/>
</dbReference>
<dbReference type="EMBL" id="JACORU010000010">
    <property type="protein sequence ID" value="MBC5767378.1"/>
    <property type="molecule type" value="Genomic_DNA"/>
</dbReference>
<dbReference type="Pfam" id="PF01875">
    <property type="entry name" value="Memo"/>
    <property type="match status" value="1"/>
</dbReference>
<dbReference type="CDD" id="cd07361">
    <property type="entry name" value="MEMO_like"/>
    <property type="match status" value="1"/>
</dbReference>
<evidence type="ECO:0000313" key="4">
    <source>
        <dbReference type="EMBL" id="MBC5767378.1"/>
    </source>
</evidence>
<dbReference type="PANTHER" id="PTHR11060:SF0">
    <property type="entry name" value="PROTEIN MEMO1"/>
    <property type="match status" value="1"/>
</dbReference>
<dbReference type="NCBIfam" id="TIGR04336">
    <property type="entry name" value="AmmeMemoSam_B"/>
    <property type="match status" value="1"/>
</dbReference>
<feature type="domain" description="AMMECR1" evidence="3">
    <location>
        <begin position="268"/>
        <end position="457"/>
    </location>
</feature>
<dbReference type="PANTHER" id="PTHR11060">
    <property type="entry name" value="PROTEIN MEMO1"/>
    <property type="match status" value="1"/>
</dbReference>
<reference evidence="4" key="1">
    <citation type="submission" date="2020-08" db="EMBL/GenBank/DDBJ databases">
        <title>Ramlibacter sp. GTP1 16S ribosomal RNA gene genome sequencing and assembly.</title>
        <authorList>
            <person name="Kang M."/>
        </authorList>
    </citation>
    <scope>NUCLEOTIDE SEQUENCE</scope>
    <source>
        <strain evidence="4">GTP1</strain>
    </source>
</reference>
<name>A0A923S4Y8_9BURK</name>
<gene>
    <name evidence="4" type="primary">amrB</name>
    <name evidence="4" type="ORF">H8R02_23130</name>
</gene>
<comment type="similarity">
    <text evidence="1 2">Belongs to the MEMO1 family.</text>
</comment>
<dbReference type="Gene3D" id="3.30.1490.150">
    <property type="entry name" value="Hypothetical protein ph0010, domain 2"/>
    <property type="match status" value="1"/>
</dbReference>
<dbReference type="NCBIfam" id="TIGR04335">
    <property type="entry name" value="AmmeMemoSam_A"/>
    <property type="match status" value="1"/>
</dbReference>
<dbReference type="InterPro" id="IPR023473">
    <property type="entry name" value="AMMECR1"/>
</dbReference>
<proteinExistence type="inferred from homology"/>
<dbReference type="Pfam" id="PF01871">
    <property type="entry name" value="AMMECR1"/>
    <property type="match status" value="1"/>
</dbReference>
<dbReference type="Gene3D" id="3.30.700.20">
    <property type="entry name" value="Hypothetical protein ph0010, domain 1"/>
    <property type="match status" value="1"/>
</dbReference>
<evidence type="ECO:0000256" key="2">
    <source>
        <dbReference type="HAMAP-Rule" id="MF_00055"/>
    </source>
</evidence>
<dbReference type="RefSeq" id="WP_187083864.1">
    <property type="nucleotide sequence ID" value="NZ_JACORU010000010.1"/>
</dbReference>
<dbReference type="InterPro" id="IPR036071">
    <property type="entry name" value="AMMECR1_dom_sf"/>
</dbReference>
<dbReference type="Proteomes" id="UP000596827">
    <property type="component" value="Unassembled WGS sequence"/>
</dbReference>
<dbReference type="AlphaFoldDB" id="A0A923S4Y8"/>